<dbReference type="Gene3D" id="6.10.140.1320">
    <property type="match status" value="1"/>
</dbReference>
<protein>
    <recommendedName>
        <fullName evidence="7">HIG1 domain-containing protein</fullName>
    </recommendedName>
</protein>
<evidence type="ECO:0000259" key="7">
    <source>
        <dbReference type="PROSITE" id="PS51503"/>
    </source>
</evidence>
<dbReference type="EnsemblMetazoa" id="PHUM222090-RA">
    <property type="protein sequence ID" value="PHUM222090-PA"/>
    <property type="gene ID" value="PHUM222090"/>
</dbReference>
<dbReference type="EMBL" id="AAZO01002576">
    <property type="status" value="NOT_ANNOTATED_CDS"/>
    <property type="molecule type" value="Genomic_DNA"/>
</dbReference>
<dbReference type="InParanoid" id="E0VI99"/>
<evidence type="ECO:0000256" key="3">
    <source>
        <dbReference type="ARBA" id="ARBA00022989"/>
    </source>
</evidence>
<feature type="transmembrane region" description="Helical" evidence="6">
    <location>
        <begin position="31"/>
        <end position="49"/>
    </location>
</feature>
<reference evidence="8" key="2">
    <citation type="submission" date="2007-04" db="EMBL/GenBank/DDBJ databases">
        <title>The genome of the human body louse.</title>
        <authorList>
            <consortium name="The Human Body Louse Genome Consortium"/>
            <person name="Kirkness E."/>
            <person name="Walenz B."/>
            <person name="Hass B."/>
            <person name="Bruggner R."/>
            <person name="Strausberg R."/>
        </authorList>
    </citation>
    <scope>NUCLEOTIDE SEQUENCE</scope>
    <source>
        <strain evidence="8">USDA</strain>
    </source>
</reference>
<dbReference type="OrthoDB" id="10003563at2759"/>
<evidence type="ECO:0000256" key="5">
    <source>
        <dbReference type="ARBA" id="ARBA00023136"/>
    </source>
</evidence>
<accession>E0VI99</accession>
<evidence type="ECO:0000256" key="4">
    <source>
        <dbReference type="ARBA" id="ARBA00023128"/>
    </source>
</evidence>
<dbReference type="KEGG" id="phu:Phum_PHUM222090"/>
<sequence length="98" mass="11164">MSPQHTNNEDVGYDVSQYHERTFWEKVSQEPAVPIGFCGLTGVVSYFLYNYKNRGDTRTSLYLINMRLIAQGTLLSTLAVALVYSLSQKDYSKIFGKK</sequence>
<dbReference type="RefSeq" id="XP_002425843.1">
    <property type="nucleotide sequence ID" value="XM_002425798.1"/>
</dbReference>
<proteinExistence type="predicted"/>
<reference evidence="9" key="3">
    <citation type="submission" date="2021-02" db="UniProtKB">
        <authorList>
            <consortium name="EnsemblMetazoa"/>
        </authorList>
    </citation>
    <scope>IDENTIFICATION</scope>
    <source>
        <strain evidence="9">USDA</strain>
    </source>
</reference>
<dbReference type="PROSITE" id="PS51503">
    <property type="entry name" value="HIG1"/>
    <property type="match status" value="1"/>
</dbReference>
<name>E0VI99_PEDHC</name>
<keyword evidence="5 6" id="KW-0472">Membrane</keyword>
<dbReference type="GO" id="GO:0031966">
    <property type="term" value="C:mitochondrial membrane"/>
    <property type="evidence" value="ECO:0007669"/>
    <property type="project" value="UniProtKB-SubCell"/>
</dbReference>
<dbReference type="InterPro" id="IPR050355">
    <property type="entry name" value="RCF1"/>
</dbReference>
<evidence type="ECO:0000313" key="8">
    <source>
        <dbReference type="EMBL" id="EEB13105.1"/>
    </source>
</evidence>
<dbReference type="EMBL" id="DS235184">
    <property type="protein sequence ID" value="EEB13105.1"/>
    <property type="molecule type" value="Genomic_DNA"/>
</dbReference>
<dbReference type="OMA" id="HMRVVAQ"/>
<dbReference type="STRING" id="121224.E0VI99"/>
<dbReference type="PANTHER" id="PTHR12297">
    <property type="entry name" value="HYPOXIA-INDUCBILE GENE 1 HIG1 -RELATED"/>
    <property type="match status" value="1"/>
</dbReference>
<keyword evidence="2 6" id="KW-0812">Transmembrane</keyword>
<dbReference type="CTD" id="8237871"/>
<dbReference type="InterPro" id="IPR007667">
    <property type="entry name" value="Hypoxia_induced_domain"/>
</dbReference>
<dbReference type="PANTHER" id="PTHR12297:SF3">
    <property type="entry name" value="HIG1 DOMAIN FAMILY MEMBER 1A"/>
    <property type="match status" value="1"/>
</dbReference>
<dbReference type="Proteomes" id="UP000009046">
    <property type="component" value="Unassembled WGS sequence"/>
</dbReference>
<feature type="domain" description="HIG1" evidence="7">
    <location>
        <begin position="1"/>
        <end position="96"/>
    </location>
</feature>
<keyword evidence="4" id="KW-0496">Mitochondrion</keyword>
<dbReference type="GO" id="GO:0097250">
    <property type="term" value="P:mitochondrial respirasome assembly"/>
    <property type="evidence" value="ECO:0007669"/>
    <property type="project" value="TreeGrafter"/>
</dbReference>
<evidence type="ECO:0000256" key="1">
    <source>
        <dbReference type="ARBA" id="ARBA00004325"/>
    </source>
</evidence>
<organism>
    <name type="scientific">Pediculus humanus subsp. corporis</name>
    <name type="common">Body louse</name>
    <dbReference type="NCBI Taxonomy" id="121224"/>
    <lineage>
        <taxon>Eukaryota</taxon>
        <taxon>Metazoa</taxon>
        <taxon>Ecdysozoa</taxon>
        <taxon>Arthropoda</taxon>
        <taxon>Hexapoda</taxon>
        <taxon>Insecta</taxon>
        <taxon>Pterygota</taxon>
        <taxon>Neoptera</taxon>
        <taxon>Paraneoptera</taxon>
        <taxon>Psocodea</taxon>
        <taxon>Troctomorpha</taxon>
        <taxon>Phthiraptera</taxon>
        <taxon>Anoplura</taxon>
        <taxon>Pediculidae</taxon>
        <taxon>Pediculus</taxon>
    </lineage>
</organism>
<keyword evidence="3 6" id="KW-1133">Transmembrane helix</keyword>
<dbReference type="Pfam" id="PF04588">
    <property type="entry name" value="HIG_1_N"/>
    <property type="match status" value="1"/>
</dbReference>
<reference evidence="8" key="1">
    <citation type="submission" date="2007-04" db="EMBL/GenBank/DDBJ databases">
        <title>Annotation of Pediculus humanus corporis strain USDA.</title>
        <authorList>
            <person name="Kirkness E."/>
            <person name="Hannick L."/>
            <person name="Hass B."/>
            <person name="Bruggner R."/>
            <person name="Lawson D."/>
            <person name="Bidwell S."/>
            <person name="Joardar V."/>
            <person name="Caler E."/>
            <person name="Walenz B."/>
            <person name="Inman J."/>
            <person name="Schobel S."/>
            <person name="Galinsky K."/>
            <person name="Amedeo P."/>
            <person name="Strausberg R."/>
        </authorList>
    </citation>
    <scope>NUCLEOTIDE SEQUENCE</scope>
    <source>
        <strain evidence="8">USDA</strain>
    </source>
</reference>
<dbReference type="eggNOG" id="KOG4431">
    <property type="taxonomic scope" value="Eukaryota"/>
</dbReference>
<dbReference type="FunCoup" id="E0VI99">
    <property type="interactions" value="210"/>
</dbReference>
<feature type="transmembrane region" description="Helical" evidence="6">
    <location>
        <begin position="61"/>
        <end position="84"/>
    </location>
</feature>
<dbReference type="HOGENOM" id="CLU_153308_2_0_1"/>
<evidence type="ECO:0000256" key="6">
    <source>
        <dbReference type="SAM" id="Phobius"/>
    </source>
</evidence>
<keyword evidence="10" id="KW-1185">Reference proteome</keyword>
<evidence type="ECO:0000313" key="9">
    <source>
        <dbReference type="EnsemblMetazoa" id="PHUM222090-PA"/>
    </source>
</evidence>
<dbReference type="VEuPathDB" id="VectorBase:PHUM222090"/>
<dbReference type="GeneID" id="8237871"/>
<dbReference type="AlphaFoldDB" id="E0VI99"/>
<gene>
    <name evidence="9" type="primary">8237871</name>
    <name evidence="8" type="ORF">Phum_PHUM222090</name>
</gene>
<comment type="subcellular location">
    <subcellularLocation>
        <location evidence="1">Mitochondrion membrane</location>
    </subcellularLocation>
</comment>
<evidence type="ECO:0000313" key="10">
    <source>
        <dbReference type="Proteomes" id="UP000009046"/>
    </source>
</evidence>
<evidence type="ECO:0000256" key="2">
    <source>
        <dbReference type="ARBA" id="ARBA00022692"/>
    </source>
</evidence>